<feature type="transmembrane region" description="Helical" evidence="6">
    <location>
        <begin position="288"/>
        <end position="307"/>
    </location>
</feature>
<feature type="domain" description="Major facilitator superfamily (MFS) profile" evidence="7">
    <location>
        <begin position="16"/>
        <end position="453"/>
    </location>
</feature>
<dbReference type="PANTHER" id="PTHR42718">
    <property type="entry name" value="MAJOR FACILITATOR SUPERFAMILY MULTIDRUG TRANSPORTER MFSC"/>
    <property type="match status" value="1"/>
</dbReference>
<evidence type="ECO:0000256" key="6">
    <source>
        <dbReference type="SAM" id="Phobius"/>
    </source>
</evidence>
<dbReference type="GO" id="GO:0022857">
    <property type="term" value="F:transmembrane transporter activity"/>
    <property type="evidence" value="ECO:0007669"/>
    <property type="project" value="InterPro"/>
</dbReference>
<dbReference type="AlphaFoldDB" id="A0A1H2USP3"/>
<sequence>MTNESIHVGPAQKKKLIFLVALILTIAVMNGTMFNVAIPDIQSYFGIPSSQVSWVLTSYIMVYAIGALMYGKLADFYSIKALLTFGIILFAAGATLGLFSQSFAMLLVARVLQAAGGATIPALGFVIPARFFPEDKGRVFGLISSTVAFASGVGPIVGGLLGGWLSWRYLFLFSILSLLALPFLRKWLPDEEKRSGFIDYLGAALFGAAIAGILLFVTTLQWIFLLMFIVFMAVFAVRTAKADDPFIRPSLLKNKYYTVTILTSFLGVCSMFGLLFIIPLMTRELYELSTTQIGLVIFPGAILAGFLGRTGGDLADRHGPKVVVIAALVFIAFGTMLLSGFAGVSAVAVSVVLIIAYIGFPLIQSSTANILSSVLEENETGVGIGMFNLMNFMAGAFSSAIFGAVLEIQGVTTSLNPFASGGNSAIYSNVYLALTLISLFALAMFTYTFRAFRVAPRSEKNPE</sequence>
<dbReference type="CDD" id="cd17321">
    <property type="entry name" value="MFS_MMR_MDR_like"/>
    <property type="match status" value="1"/>
</dbReference>
<keyword evidence="4 6" id="KW-1133">Transmembrane helix</keyword>
<comment type="subcellular location">
    <subcellularLocation>
        <location evidence="1">Cell membrane</location>
        <topology evidence="1">Multi-pass membrane protein</topology>
    </subcellularLocation>
</comment>
<proteinExistence type="predicted"/>
<dbReference type="InterPro" id="IPR020846">
    <property type="entry name" value="MFS_dom"/>
</dbReference>
<evidence type="ECO:0000256" key="2">
    <source>
        <dbReference type="ARBA" id="ARBA00022448"/>
    </source>
</evidence>
<feature type="transmembrane region" description="Helical" evidence="6">
    <location>
        <begin position="319"/>
        <end position="338"/>
    </location>
</feature>
<dbReference type="Proteomes" id="UP000199488">
    <property type="component" value="Unassembled WGS sequence"/>
</dbReference>
<dbReference type="GO" id="GO:0005886">
    <property type="term" value="C:plasma membrane"/>
    <property type="evidence" value="ECO:0007669"/>
    <property type="project" value="UniProtKB-SubCell"/>
</dbReference>
<dbReference type="Gene3D" id="1.20.1720.10">
    <property type="entry name" value="Multidrug resistance protein D"/>
    <property type="match status" value="1"/>
</dbReference>
<dbReference type="Pfam" id="PF07690">
    <property type="entry name" value="MFS_1"/>
    <property type="match status" value="2"/>
</dbReference>
<keyword evidence="9" id="KW-1185">Reference proteome</keyword>
<dbReference type="PANTHER" id="PTHR42718:SF9">
    <property type="entry name" value="MAJOR FACILITATOR SUPERFAMILY MULTIDRUG TRANSPORTER MFSC"/>
    <property type="match status" value="1"/>
</dbReference>
<keyword evidence="5 6" id="KW-0472">Membrane</keyword>
<dbReference type="InterPro" id="IPR011701">
    <property type="entry name" value="MFS"/>
</dbReference>
<feature type="transmembrane region" description="Helical" evidence="6">
    <location>
        <begin position="261"/>
        <end position="282"/>
    </location>
</feature>
<dbReference type="Gene3D" id="1.20.1250.20">
    <property type="entry name" value="MFS general substrate transporter like domains"/>
    <property type="match status" value="1"/>
</dbReference>
<evidence type="ECO:0000313" key="9">
    <source>
        <dbReference type="Proteomes" id="UP000199488"/>
    </source>
</evidence>
<evidence type="ECO:0000256" key="1">
    <source>
        <dbReference type="ARBA" id="ARBA00004651"/>
    </source>
</evidence>
<organism evidence="8 9">
    <name type="scientific">Marinococcus luteus</name>
    <dbReference type="NCBI Taxonomy" id="1122204"/>
    <lineage>
        <taxon>Bacteria</taxon>
        <taxon>Bacillati</taxon>
        <taxon>Bacillota</taxon>
        <taxon>Bacilli</taxon>
        <taxon>Bacillales</taxon>
        <taxon>Bacillaceae</taxon>
        <taxon>Marinococcus</taxon>
    </lineage>
</organism>
<feature type="transmembrane region" description="Helical" evidence="6">
    <location>
        <begin position="197"/>
        <end position="216"/>
    </location>
</feature>
<protein>
    <submittedName>
        <fullName evidence="8">MFS transporter, DHA2 family, metal-tetracycline-proton antiporter</fullName>
    </submittedName>
</protein>
<evidence type="ECO:0000256" key="4">
    <source>
        <dbReference type="ARBA" id="ARBA00022989"/>
    </source>
</evidence>
<evidence type="ECO:0000259" key="7">
    <source>
        <dbReference type="PROSITE" id="PS50850"/>
    </source>
</evidence>
<dbReference type="OrthoDB" id="3268460at2"/>
<reference evidence="8 9" key="1">
    <citation type="submission" date="2016-10" db="EMBL/GenBank/DDBJ databases">
        <authorList>
            <person name="de Groot N.N."/>
        </authorList>
    </citation>
    <scope>NUCLEOTIDE SEQUENCE [LARGE SCALE GENOMIC DNA]</scope>
    <source>
        <strain evidence="8 9">DSM 23126</strain>
    </source>
</reference>
<keyword evidence="2" id="KW-0813">Transport</keyword>
<feature type="transmembrane region" description="Helical" evidence="6">
    <location>
        <begin position="167"/>
        <end position="185"/>
    </location>
</feature>
<dbReference type="SUPFAM" id="SSF103473">
    <property type="entry name" value="MFS general substrate transporter"/>
    <property type="match status" value="2"/>
</dbReference>
<gene>
    <name evidence="8" type="ORF">SAMN05421781_1878</name>
</gene>
<feature type="transmembrane region" description="Helical" evidence="6">
    <location>
        <begin position="105"/>
        <end position="127"/>
    </location>
</feature>
<dbReference type="PRINTS" id="PR01036">
    <property type="entry name" value="TCRTETB"/>
</dbReference>
<dbReference type="InterPro" id="IPR036259">
    <property type="entry name" value="MFS_trans_sf"/>
</dbReference>
<dbReference type="STRING" id="1122204.SAMN05421781_1878"/>
<feature type="transmembrane region" description="Helical" evidence="6">
    <location>
        <begin position="344"/>
        <end position="363"/>
    </location>
</feature>
<accession>A0A1H2USP3</accession>
<feature type="transmembrane region" description="Helical" evidence="6">
    <location>
        <begin position="50"/>
        <end position="70"/>
    </location>
</feature>
<feature type="transmembrane region" description="Helical" evidence="6">
    <location>
        <begin position="16"/>
        <end position="38"/>
    </location>
</feature>
<evidence type="ECO:0000256" key="5">
    <source>
        <dbReference type="ARBA" id="ARBA00023136"/>
    </source>
</evidence>
<dbReference type="PROSITE" id="PS50850">
    <property type="entry name" value="MFS"/>
    <property type="match status" value="1"/>
</dbReference>
<evidence type="ECO:0000313" key="8">
    <source>
        <dbReference type="EMBL" id="SDW59143.1"/>
    </source>
</evidence>
<feature type="transmembrane region" description="Helical" evidence="6">
    <location>
        <begin position="426"/>
        <end position="449"/>
    </location>
</feature>
<dbReference type="RefSeq" id="WP_091614144.1">
    <property type="nucleotide sequence ID" value="NZ_FNNC01000003.1"/>
</dbReference>
<feature type="transmembrane region" description="Helical" evidence="6">
    <location>
        <begin position="82"/>
        <end position="99"/>
    </location>
</feature>
<name>A0A1H2USP3_9BACI</name>
<evidence type="ECO:0000256" key="3">
    <source>
        <dbReference type="ARBA" id="ARBA00022692"/>
    </source>
</evidence>
<feature type="transmembrane region" description="Helical" evidence="6">
    <location>
        <begin position="384"/>
        <end position="406"/>
    </location>
</feature>
<dbReference type="EMBL" id="FNNC01000003">
    <property type="protein sequence ID" value="SDW59143.1"/>
    <property type="molecule type" value="Genomic_DNA"/>
</dbReference>
<keyword evidence="3 6" id="KW-0812">Transmembrane</keyword>
<feature type="transmembrane region" description="Helical" evidence="6">
    <location>
        <begin position="139"/>
        <end position="161"/>
    </location>
</feature>